<reference evidence="2 3" key="1">
    <citation type="submission" date="2020-04" db="EMBL/GenBank/DDBJ databases">
        <authorList>
            <person name="Alioto T."/>
            <person name="Alioto T."/>
            <person name="Gomez Garrido J."/>
        </authorList>
    </citation>
    <scope>NUCLEOTIDE SEQUENCE [LARGE SCALE GENOMIC DNA]</scope>
</reference>
<accession>A0A8S1D3S4</accession>
<comment type="caution">
    <text evidence="2">The sequence shown here is derived from an EMBL/GenBank/DDBJ whole genome shotgun (WGS) entry which is preliminary data.</text>
</comment>
<dbReference type="Proteomes" id="UP000494165">
    <property type="component" value="Unassembled WGS sequence"/>
</dbReference>
<sequence length="953" mass="110432">MSDSNKRPQLMLMEIKRPMILVKVTPAKPISPLEQNKTRLKTNGGIPQETSCITAEENASIADDPEIRVLQQPVSVTTFFTENCAPILVPMFLCIYRCKFKSPSFNKMKLHVMAEHKPPDQDNYTCEACKFKTIWANTFVNHMICAHCVTYHCMLCDTGLPNNAIENHFQSVTHKCRIMKSEVCNFITTNPYALKKHRYTHCFNKEVVCHRCSWVISNHKLKKAVDFVDHNRMSPDQPNAPHLRCTWCEFTTFNYSLLENHMNLQIELHFHQCPACRSNFKSLDFLVNSHFDTCQDLNKVLSSDEMFKQFRQEKSINPTVILEAVNYSCKSLGAKTSMDLLVTVTPMKVMAECMVLEGKICRMCKLQLHSDMDAWNHFQVHFTPCCKSCSKSFPSVYCKEHAKWNYLISDKYYDNFTQHSFVKDTDQLMHCQHCALAVTHIQLIELISTIRKCNECSFLITENYHVLQHLLWKKSRSCQFSPQIEKAIYWNCKKRRCSCNRELADWYARLFQCETLDMSKLSHGQQSANICKLFTSTLCSICSIKLHSFKTLETHTKNQAIYMCHLCGDVVRKVSQHYAAKHPNLETNWTELAKLGPYISRHSDLFESLFLCNFSKGDKRTNFLLNGYCMFCRVKILVEDRGESQHWNLHMTPCCRDCTTLKTRKCEAHSKPLFFHPLFYLHKVTQHNFVKKEGYNYECDKCGFSIDEATGGKLLSTFTRCPSCDLNVLISNKRDATGLVVHVMQQHFAVKSCKVQLCENRFQCAEDLHAHYAEAHLDLLKCSLCSLPFPSVSTLLQHAAACKASTLNAYFSSRDLNGACTAPKLMIRARCHWCNVFHETPDETQFFHPRHVCPLCYKVLLHDEFEEHLNINHREFIAQLADHLSNGVPPEEFLKITKEAWELQLAQLYSLPERKILEIREIGENKETETDCTKYKVTAEEYEHVVHLTFQKE</sequence>
<feature type="domain" description="C2H2-type" evidence="1">
    <location>
        <begin position="753"/>
        <end position="776"/>
    </location>
</feature>
<dbReference type="PROSITE" id="PS00028">
    <property type="entry name" value="ZINC_FINGER_C2H2_1"/>
    <property type="match status" value="1"/>
</dbReference>
<dbReference type="InterPro" id="IPR013087">
    <property type="entry name" value="Znf_C2H2_type"/>
</dbReference>
<proteinExistence type="predicted"/>
<dbReference type="SMART" id="SM00355">
    <property type="entry name" value="ZnF_C2H2"/>
    <property type="match status" value="10"/>
</dbReference>
<protein>
    <recommendedName>
        <fullName evidence="1">C2H2-type domain-containing protein</fullName>
    </recommendedName>
</protein>
<name>A0A8S1D3S4_9INSE</name>
<organism evidence="2 3">
    <name type="scientific">Cloeon dipterum</name>
    <dbReference type="NCBI Taxonomy" id="197152"/>
    <lineage>
        <taxon>Eukaryota</taxon>
        <taxon>Metazoa</taxon>
        <taxon>Ecdysozoa</taxon>
        <taxon>Arthropoda</taxon>
        <taxon>Hexapoda</taxon>
        <taxon>Insecta</taxon>
        <taxon>Pterygota</taxon>
        <taxon>Palaeoptera</taxon>
        <taxon>Ephemeroptera</taxon>
        <taxon>Pisciforma</taxon>
        <taxon>Baetidae</taxon>
        <taxon>Cloeon</taxon>
    </lineage>
</organism>
<dbReference type="EMBL" id="CADEPI010000106">
    <property type="protein sequence ID" value="CAB3375015.1"/>
    <property type="molecule type" value="Genomic_DNA"/>
</dbReference>
<evidence type="ECO:0000313" key="2">
    <source>
        <dbReference type="EMBL" id="CAB3375015.1"/>
    </source>
</evidence>
<evidence type="ECO:0000313" key="3">
    <source>
        <dbReference type="Proteomes" id="UP000494165"/>
    </source>
</evidence>
<keyword evidence="3" id="KW-1185">Reference proteome</keyword>
<dbReference type="AlphaFoldDB" id="A0A8S1D3S4"/>
<evidence type="ECO:0000259" key="1">
    <source>
        <dbReference type="PROSITE" id="PS00028"/>
    </source>
</evidence>
<gene>
    <name evidence="2" type="ORF">CLODIP_2_CD02882</name>
</gene>